<dbReference type="EMBL" id="CP159485">
    <property type="protein sequence ID" value="XCI27558.1"/>
    <property type="molecule type" value="Genomic_DNA"/>
</dbReference>
<dbReference type="InterPro" id="IPR011890">
    <property type="entry name" value="SMC_prok"/>
</dbReference>
<keyword evidence="6 7" id="KW-0238">DNA-binding</keyword>
<comment type="subunit">
    <text evidence="7">Homodimer.</text>
</comment>
<gene>
    <name evidence="7 9" type="primary">smc</name>
    <name evidence="9" type="ORF">PRVXH_001461</name>
</gene>
<keyword evidence="5 7" id="KW-0175">Coiled coil</keyword>
<dbReference type="Gene3D" id="1.20.1060.20">
    <property type="match status" value="1"/>
</dbReference>
<protein>
    <recommendedName>
        <fullName evidence="7">Chromosome partition protein Smc</fullName>
    </recommendedName>
</protein>
<evidence type="ECO:0000256" key="4">
    <source>
        <dbReference type="ARBA" id="ARBA00022840"/>
    </source>
</evidence>
<feature type="domain" description="SMC hinge" evidence="8">
    <location>
        <begin position="521"/>
        <end position="634"/>
    </location>
</feature>
<evidence type="ECO:0000256" key="6">
    <source>
        <dbReference type="ARBA" id="ARBA00023125"/>
    </source>
</evidence>
<dbReference type="SUPFAM" id="SSF75553">
    <property type="entry name" value="Smc hinge domain"/>
    <property type="match status" value="1"/>
</dbReference>
<dbReference type="SUPFAM" id="SSF57997">
    <property type="entry name" value="Tropomyosin"/>
    <property type="match status" value="1"/>
</dbReference>
<feature type="coiled-coil region" evidence="7">
    <location>
        <begin position="181"/>
        <end position="268"/>
    </location>
</feature>
<dbReference type="GO" id="GO:0007059">
    <property type="term" value="P:chromosome segregation"/>
    <property type="evidence" value="ECO:0007669"/>
    <property type="project" value="UniProtKB-UniRule"/>
</dbReference>
<feature type="coiled-coil region" evidence="7">
    <location>
        <begin position="297"/>
        <end position="499"/>
    </location>
</feature>
<dbReference type="GO" id="GO:0030261">
    <property type="term" value="P:chromosome condensation"/>
    <property type="evidence" value="ECO:0007669"/>
    <property type="project" value="InterPro"/>
</dbReference>
<evidence type="ECO:0000256" key="3">
    <source>
        <dbReference type="ARBA" id="ARBA00022741"/>
    </source>
</evidence>
<accession>A0AAU8HP95</accession>
<dbReference type="Gene3D" id="1.10.287.1490">
    <property type="match status" value="1"/>
</dbReference>
<feature type="coiled-coil region" evidence="7">
    <location>
        <begin position="984"/>
        <end position="1011"/>
    </location>
</feature>
<dbReference type="AlphaFoldDB" id="A0AAU8HP95"/>
<sequence>MFLKKIELYGFKSFANKTILQIDRGVTAIVGPNGSGKSNVIDAIKWVLGEQSVKSLRGSKMEDVIFSGSTNARQKNYAQVILTLDNTNQRLPLDYSEVNISRRYFRDGQSQYFINNTECRLKDIHELFMDTGLGKEAYSIIGQGQVDQILNSRPEERRIIFEEASGIVKYKSKKLDSIKKLEQTQQNLQRVEDIIIEIEESLPKIKEQATQASQYKSLKDKLKQNEVGIVLYKLDELEKTYENTEKQLESHKEKLAHEQDEVEAISNLLDKDKSYLEQLEKSTQNVVQLHLDTKSQVENLKYKLEYLKEKVKDLREKTDEKKFLNKKIKSEISNLKEQSAKLLENKNEYEVALKKHTEEIEDFNRQTTQLSEQIVRTKNDLENKKNNLITLLNDLATAKNDVKNIDGYIQRLNSDVERKEKELEDHKSKQQEVFSKHSMIVEKKDIANKRHREILEDYKKRVEQYKSAEYNKEIQQEQVAEISKKLNALESQLQGLKHLENNFAGYNLGPKEVLKKFSEDPQVFGAVAQIFDVDKKYSLAIETVLGASLQNVVVGDEKAAKKCIDYLKANKAGRATFLPLDIIKGKKVKPIDKKGVIGIASDLVSCPEKLEGIKDFLLGRIFVVENLDSGLHLAKSQGYRYRIVTLDGELINAGGSMSGGRYKSKNAGLLNRNSQMKETSELIITQQKKYDQNMQSLKKQVNELDILKNELEQLKDQEQLQKVEINELDQQKMLLEQKASSVQENIDLLLNETKSLNIDVEKYSSNLSEKKLDIEKMNSNEIKLNEEVKELQTKLSTLEENLGEVQSRQVSQKITIASLKEKISATSREIKRTEERVEENEKSYKLNQDSLKEMEKEILDGSTQIDSLTEESFNLQQKIGEIEKQKLIFDGKIQSIKLKIQSKNQHLTEASNNLDKFKDAINSLNLKKSRVLMEIEQHTEKLLGEYYLTVKEAIDHGFEPVSSRSGQREVNRLREDIKGMGDVNLGAIEEYERLTKKLEFLKKQKNDLSKSRLDLQKIIVEMDKQMAVQFEETFNKINDFFNEIFKKLFGGGQGYLKLSEPNQILESGVEIFVQPPGKKMQSMSLLSGGEKALTAITLLFSILMTRPSPFCVLDEIEASLDEANVNRFASFLKELSNKSQFLVVTHRQGTMSYADMLYGVTMEDSGVSKLISVKFDDEKVG</sequence>
<reference evidence="9" key="1">
    <citation type="journal article" date="2018" name="Antonie Van Leeuwenhoek">
        <title>Proteinivorax hydrogeniformans sp. nov., an anaerobic, haloalkaliphilic bacterium fermenting proteinaceous compounds with high hydrogen production.</title>
        <authorList>
            <person name="Boltyanskaya Y."/>
            <person name="Detkova E."/>
            <person name="Pimenov N."/>
            <person name="Kevbrin V."/>
        </authorList>
    </citation>
    <scope>NUCLEOTIDE SEQUENCE</scope>
    <source>
        <strain evidence="9">Z-710</strain>
    </source>
</reference>
<dbReference type="InterPro" id="IPR003395">
    <property type="entry name" value="RecF/RecN/SMC_N"/>
</dbReference>
<dbReference type="PIRSF" id="PIRSF005719">
    <property type="entry name" value="SMC"/>
    <property type="match status" value="1"/>
</dbReference>
<dbReference type="Pfam" id="PF02463">
    <property type="entry name" value="SMC_N"/>
    <property type="match status" value="1"/>
</dbReference>
<reference evidence="9" key="2">
    <citation type="submission" date="2024-06" db="EMBL/GenBank/DDBJ databases">
        <authorList>
            <person name="Petrova K.O."/>
            <person name="Toshchakov S.V."/>
            <person name="Boltjanskaja Y.V."/>
            <person name="Kevbrin V.V."/>
        </authorList>
    </citation>
    <scope>NUCLEOTIDE SEQUENCE</scope>
    <source>
        <strain evidence="9">Z-710</strain>
    </source>
</reference>
<evidence type="ECO:0000259" key="8">
    <source>
        <dbReference type="SMART" id="SM00968"/>
    </source>
</evidence>
<dbReference type="NCBIfam" id="TIGR02168">
    <property type="entry name" value="SMC_prok_B"/>
    <property type="match status" value="1"/>
</dbReference>
<dbReference type="GO" id="GO:0007062">
    <property type="term" value="P:sister chromatid cohesion"/>
    <property type="evidence" value="ECO:0007669"/>
    <property type="project" value="InterPro"/>
</dbReference>
<feature type="binding site" evidence="7">
    <location>
        <begin position="32"/>
        <end position="39"/>
    </location>
    <ligand>
        <name>ATP</name>
        <dbReference type="ChEBI" id="CHEBI:30616"/>
    </ligand>
</feature>
<dbReference type="GO" id="GO:0005524">
    <property type="term" value="F:ATP binding"/>
    <property type="evidence" value="ECO:0007669"/>
    <property type="project" value="UniProtKB-UniRule"/>
</dbReference>
<dbReference type="FunFam" id="3.40.50.300:FF:000984">
    <property type="entry name" value="Chromosome partition protein Smc"/>
    <property type="match status" value="1"/>
</dbReference>
<comment type="subcellular location">
    <subcellularLocation>
        <location evidence="1 7">Cytoplasm</location>
    </subcellularLocation>
</comment>
<evidence type="ECO:0000256" key="1">
    <source>
        <dbReference type="ARBA" id="ARBA00004496"/>
    </source>
</evidence>
<dbReference type="GO" id="GO:0005737">
    <property type="term" value="C:cytoplasm"/>
    <property type="evidence" value="ECO:0007669"/>
    <property type="project" value="UniProtKB-SubCell"/>
</dbReference>
<dbReference type="SMART" id="SM00968">
    <property type="entry name" value="SMC_hinge"/>
    <property type="match status" value="1"/>
</dbReference>
<keyword evidence="3 7" id="KW-0547">Nucleotide-binding</keyword>
<comment type="domain">
    <text evidence="7">Contains large globular domains required for ATP hydrolysis at each terminus and a third globular domain forming a flexible hinge near the middle of the molecule. These domains are separated by coiled-coil structures.</text>
</comment>
<dbReference type="Gene3D" id="3.40.50.300">
    <property type="entry name" value="P-loop containing nucleotide triphosphate hydrolases"/>
    <property type="match status" value="2"/>
</dbReference>
<feature type="coiled-coil region" evidence="7">
    <location>
        <begin position="687"/>
        <end position="927"/>
    </location>
</feature>
<dbReference type="InterPro" id="IPR027417">
    <property type="entry name" value="P-loop_NTPase"/>
</dbReference>
<dbReference type="Pfam" id="PF06470">
    <property type="entry name" value="SMC_hinge"/>
    <property type="match status" value="1"/>
</dbReference>
<dbReference type="PANTHER" id="PTHR43977">
    <property type="entry name" value="STRUCTURAL MAINTENANCE OF CHROMOSOMES PROTEIN 3"/>
    <property type="match status" value="1"/>
</dbReference>
<comment type="similarity">
    <text evidence="7">Belongs to the SMC family.</text>
</comment>
<dbReference type="GO" id="GO:0006260">
    <property type="term" value="P:DNA replication"/>
    <property type="evidence" value="ECO:0007669"/>
    <property type="project" value="UniProtKB-UniRule"/>
</dbReference>
<keyword evidence="2 7" id="KW-0963">Cytoplasm</keyword>
<evidence type="ECO:0000313" key="9">
    <source>
        <dbReference type="EMBL" id="XCI27558.1"/>
    </source>
</evidence>
<dbReference type="CDD" id="cd03278">
    <property type="entry name" value="ABC_SMC_barmotin"/>
    <property type="match status" value="1"/>
</dbReference>
<organism evidence="9">
    <name type="scientific">Proteinivorax hydrogeniformans</name>
    <dbReference type="NCBI Taxonomy" id="1826727"/>
    <lineage>
        <taxon>Bacteria</taxon>
        <taxon>Bacillati</taxon>
        <taxon>Bacillota</taxon>
        <taxon>Clostridia</taxon>
        <taxon>Eubacteriales</taxon>
        <taxon>Proteinivoracaceae</taxon>
        <taxon>Proteinivorax</taxon>
    </lineage>
</organism>
<dbReference type="GO" id="GO:0016887">
    <property type="term" value="F:ATP hydrolysis activity"/>
    <property type="evidence" value="ECO:0007669"/>
    <property type="project" value="InterPro"/>
</dbReference>
<dbReference type="RefSeq" id="WP_353892136.1">
    <property type="nucleotide sequence ID" value="NZ_CP159485.1"/>
</dbReference>
<keyword evidence="4 7" id="KW-0067">ATP-binding</keyword>
<dbReference type="GO" id="GO:0005694">
    <property type="term" value="C:chromosome"/>
    <property type="evidence" value="ECO:0007669"/>
    <property type="project" value="InterPro"/>
</dbReference>
<comment type="function">
    <text evidence="7">Required for chromosome condensation and partitioning.</text>
</comment>
<proteinExistence type="inferred from homology"/>
<dbReference type="Gene3D" id="3.30.70.1620">
    <property type="match status" value="1"/>
</dbReference>
<dbReference type="GO" id="GO:0003677">
    <property type="term" value="F:DNA binding"/>
    <property type="evidence" value="ECO:0007669"/>
    <property type="project" value="UniProtKB-UniRule"/>
</dbReference>
<evidence type="ECO:0000256" key="7">
    <source>
        <dbReference type="HAMAP-Rule" id="MF_01894"/>
    </source>
</evidence>
<evidence type="ECO:0000256" key="5">
    <source>
        <dbReference type="ARBA" id="ARBA00023054"/>
    </source>
</evidence>
<name>A0AAU8HP95_9FIRM</name>
<evidence type="ECO:0000256" key="2">
    <source>
        <dbReference type="ARBA" id="ARBA00022490"/>
    </source>
</evidence>
<dbReference type="FunFam" id="3.40.50.300:FF:000901">
    <property type="entry name" value="Chromosome partition protein Smc"/>
    <property type="match status" value="1"/>
</dbReference>
<dbReference type="InterPro" id="IPR024704">
    <property type="entry name" value="SMC"/>
</dbReference>
<dbReference type="SUPFAM" id="SSF52540">
    <property type="entry name" value="P-loop containing nucleoside triphosphate hydrolases"/>
    <property type="match status" value="1"/>
</dbReference>
<dbReference type="InterPro" id="IPR036277">
    <property type="entry name" value="SMC_hinge_sf"/>
</dbReference>
<dbReference type="HAMAP" id="MF_01894">
    <property type="entry name" value="Smc_prok"/>
    <property type="match status" value="1"/>
</dbReference>
<dbReference type="InterPro" id="IPR010935">
    <property type="entry name" value="SMC_hinge"/>
</dbReference>